<dbReference type="GeneID" id="116416631"/>
<keyword evidence="2" id="KW-1185">Reference proteome</keyword>
<sequence length="116" mass="13906">MSQLFQVFQRWIRHNGRYLLWIWPKTIVINHENWAYTVPRLPVEVTIYLVPFAYMPTFASLCHTQRTLRRHEGSAKNSLIKIMKALTYLYLSQMQLNAIDFWLEKLQLSAYNIFGI</sequence>
<dbReference type="Proteomes" id="UP000002358">
    <property type="component" value="Unassembled WGS sequence"/>
</dbReference>
<reference evidence="1" key="1">
    <citation type="submission" date="2021-01" db="UniProtKB">
        <authorList>
            <consortium name="EnsemblMetazoa"/>
        </authorList>
    </citation>
    <scope>IDENTIFICATION</scope>
</reference>
<dbReference type="InParanoid" id="A0A7M7T832"/>
<dbReference type="KEGG" id="nvi:116416631"/>
<dbReference type="RefSeq" id="XP_031781482.1">
    <property type="nucleotide sequence ID" value="XM_031925622.2"/>
</dbReference>
<dbReference type="EnsemblMetazoa" id="XM_031925622">
    <property type="protein sequence ID" value="XP_031781482"/>
    <property type="gene ID" value="LOC116416631"/>
</dbReference>
<name>A0A7M7T832_NASVI</name>
<dbReference type="AlphaFoldDB" id="A0A7M7T832"/>
<proteinExistence type="predicted"/>
<accession>A0A7M7T832</accession>
<evidence type="ECO:0000313" key="2">
    <source>
        <dbReference type="Proteomes" id="UP000002358"/>
    </source>
</evidence>
<protein>
    <submittedName>
        <fullName evidence="1">Uncharacterized protein</fullName>
    </submittedName>
</protein>
<evidence type="ECO:0000313" key="1">
    <source>
        <dbReference type="EnsemblMetazoa" id="XP_031781482"/>
    </source>
</evidence>
<organism evidence="1 2">
    <name type="scientific">Nasonia vitripennis</name>
    <name type="common">Parasitic wasp</name>
    <dbReference type="NCBI Taxonomy" id="7425"/>
    <lineage>
        <taxon>Eukaryota</taxon>
        <taxon>Metazoa</taxon>
        <taxon>Ecdysozoa</taxon>
        <taxon>Arthropoda</taxon>
        <taxon>Hexapoda</taxon>
        <taxon>Insecta</taxon>
        <taxon>Pterygota</taxon>
        <taxon>Neoptera</taxon>
        <taxon>Endopterygota</taxon>
        <taxon>Hymenoptera</taxon>
        <taxon>Apocrita</taxon>
        <taxon>Proctotrupomorpha</taxon>
        <taxon>Chalcidoidea</taxon>
        <taxon>Pteromalidae</taxon>
        <taxon>Pteromalinae</taxon>
        <taxon>Nasonia</taxon>
    </lineage>
</organism>